<feature type="domain" description="Mannosylglycerate hydrolase MGH1-like glycoside hydrolase" evidence="3">
    <location>
        <begin position="391"/>
        <end position="632"/>
    </location>
</feature>
<dbReference type="Gene3D" id="1.50.10.10">
    <property type="match status" value="1"/>
</dbReference>
<reference evidence="5" key="1">
    <citation type="submission" date="2016-06" db="EMBL/GenBank/DDBJ databases">
        <authorList>
            <person name="Varghese N."/>
            <person name="Submissions Spin"/>
        </authorList>
    </citation>
    <scope>NUCLEOTIDE SEQUENCE [LARGE SCALE GENOMIC DNA]</scope>
    <source>
        <strain evidence="5">DSM 44875</strain>
    </source>
</reference>
<feature type="region of interest" description="Disordered" evidence="1">
    <location>
        <begin position="1"/>
        <end position="36"/>
    </location>
</feature>
<feature type="domain" description="Putative glycogen debranching enzyme N-terminal" evidence="2">
    <location>
        <begin position="44"/>
        <end position="226"/>
    </location>
</feature>
<evidence type="ECO:0000259" key="2">
    <source>
        <dbReference type="Pfam" id="PF14742"/>
    </source>
</evidence>
<dbReference type="InterPro" id="IPR054491">
    <property type="entry name" value="MGH1-like_GH"/>
</dbReference>
<gene>
    <name evidence="4" type="ORF">GA0070607_6380</name>
</gene>
<dbReference type="Proteomes" id="UP000198243">
    <property type="component" value="Chromosome I"/>
</dbReference>
<evidence type="ECO:0000259" key="3">
    <source>
        <dbReference type="Pfam" id="PF22422"/>
    </source>
</evidence>
<dbReference type="GO" id="GO:0005975">
    <property type="term" value="P:carbohydrate metabolic process"/>
    <property type="evidence" value="ECO:0007669"/>
    <property type="project" value="InterPro"/>
</dbReference>
<sequence>MTATSRRPTPADPWPDMSAGHPVSSGASRDLPPELGPDAVGVLEGRTFMFSDAAGNVPRGSIGGLVHDDTRFLNQWELTIDDAPLMVLSSGTVDAYSAAFFLANADLPHLPANRVGVRRQRFVGDGLYERVELRYFGIEPTSVRLRLAVGTDFADLFEIKETGRDRAPDITRVDGRDGSALGFHYRNGSYAASVSVEADPPPDLVDGDALVWNLRLERGQQWSCELRVPLWCGGEDRRPVVRGFGETFDHGPEDPSTRWAAEKPHLDAETDLLRDVYHRSALDLVSMRLEKTIAGESVVLFSAGLPWFLTTFGRDTLITAYQTMTCGSEVARGALIVLARHQATVFDDFTDQEPGKILHEYRSGELSQLGIKPYRPYYGAADTTALWLILLSEYWRWTRDAELVCRLRENAEAALRWIDRHGDRDGDGYVEYATRSTQGLGNQCWRDSPDGVQYADGTIPVLPIATCETQGYTYDAKLRMAELADGPWHDPAMAHRLRAEAAGLRERFNRDFWIPERGGYYAIGLDGDKRPIDSMTSNMGHLLWSGIVPEDRAGQLARHLMSPEMFSGWGVRTLSTLDVGYNPIGYHVGTVWPHDNSIIAAGLARYGYREEANRIAMAMLEASRHSDHRLPEALSGYDRSFGRQPVPYPTACNPQAWASGAPLLFLRTMLGLEPGEDGLLADAHVPDELGRIDLHAVAVAGRHWSVGATGSDWRVWPAD</sequence>
<evidence type="ECO:0000313" key="4">
    <source>
        <dbReference type="EMBL" id="SCF16749.1"/>
    </source>
</evidence>
<protein>
    <submittedName>
        <fullName evidence="4">Glycogen debranching enzyme (Alpha-1,6-glucosidase)</fullName>
    </submittedName>
</protein>
<evidence type="ECO:0000256" key="1">
    <source>
        <dbReference type="SAM" id="MobiDB-lite"/>
    </source>
</evidence>
<dbReference type="AlphaFoldDB" id="A0A1C4Y7P1"/>
<proteinExistence type="predicted"/>
<dbReference type="RefSeq" id="WP_231930615.1">
    <property type="nucleotide sequence ID" value="NZ_LT607412.1"/>
</dbReference>
<dbReference type="EMBL" id="LT607412">
    <property type="protein sequence ID" value="SCF16749.1"/>
    <property type="molecule type" value="Genomic_DNA"/>
</dbReference>
<accession>A0A1C4Y7P1</accession>
<evidence type="ECO:0000313" key="5">
    <source>
        <dbReference type="Proteomes" id="UP000198243"/>
    </source>
</evidence>
<organism evidence="4 5">
    <name type="scientific">Micromonospora coriariae</name>
    <dbReference type="NCBI Taxonomy" id="285665"/>
    <lineage>
        <taxon>Bacteria</taxon>
        <taxon>Bacillati</taxon>
        <taxon>Actinomycetota</taxon>
        <taxon>Actinomycetes</taxon>
        <taxon>Micromonosporales</taxon>
        <taxon>Micromonosporaceae</taxon>
        <taxon>Micromonospora</taxon>
    </lineage>
</organism>
<dbReference type="InterPro" id="IPR012341">
    <property type="entry name" value="6hp_glycosidase-like_sf"/>
</dbReference>
<dbReference type="Pfam" id="PF14742">
    <property type="entry name" value="GDE_N_bis"/>
    <property type="match status" value="1"/>
</dbReference>
<dbReference type="SUPFAM" id="SSF48208">
    <property type="entry name" value="Six-hairpin glycosidases"/>
    <property type="match status" value="1"/>
</dbReference>
<dbReference type="InterPro" id="IPR032856">
    <property type="entry name" value="GDE_N_bis"/>
</dbReference>
<keyword evidence="5" id="KW-1185">Reference proteome</keyword>
<dbReference type="Pfam" id="PF22422">
    <property type="entry name" value="MGH1-like_GH"/>
    <property type="match status" value="1"/>
</dbReference>
<dbReference type="InterPro" id="IPR008928">
    <property type="entry name" value="6-hairpin_glycosidase_sf"/>
</dbReference>
<name>A0A1C4Y7P1_9ACTN</name>